<sequence length="169" mass="18549">MRKSSLILAAAAALLAPCLHAHSLHQSTAEAEFNAVTQKLEISLTVFLSDLELALQKQQEKPPAQDTTFDSKIQAYLAQTFVVTDAAGHIAPLLWVGRELEADSLKSGDPVLTLFFEIVLPQGLQACTLRHAVFNELFEDQVQLLSLRIGSQKSQRLFSKKAVAQVLLQ</sequence>
<accession>A0A7W8DPU0</accession>
<keyword evidence="3" id="KW-1185">Reference proteome</keyword>
<reference evidence="2 3" key="1">
    <citation type="submission" date="2020-08" db="EMBL/GenBank/DDBJ databases">
        <title>Genomic Encyclopedia of Type Strains, Phase IV (KMG-IV): sequencing the most valuable type-strain genomes for metagenomic binning, comparative biology and taxonomic classification.</title>
        <authorList>
            <person name="Goeker M."/>
        </authorList>
    </citation>
    <scope>NUCLEOTIDE SEQUENCE [LARGE SCALE GENOMIC DNA]</scope>
    <source>
        <strain evidence="2 3">DSM 12251</strain>
    </source>
</reference>
<comment type="caution">
    <text evidence="2">The sequence shown here is derived from an EMBL/GenBank/DDBJ whole genome shotgun (WGS) entry which is preliminary data.</text>
</comment>
<dbReference type="EMBL" id="JACHIF010000003">
    <property type="protein sequence ID" value="MBB5037667.1"/>
    <property type="molecule type" value="Genomic_DNA"/>
</dbReference>
<dbReference type="InterPro" id="IPR046525">
    <property type="entry name" value="DUF6702"/>
</dbReference>
<organism evidence="2 3">
    <name type="scientific">Prosthecobacter dejongeii</name>
    <dbReference type="NCBI Taxonomy" id="48465"/>
    <lineage>
        <taxon>Bacteria</taxon>
        <taxon>Pseudomonadati</taxon>
        <taxon>Verrucomicrobiota</taxon>
        <taxon>Verrucomicrobiia</taxon>
        <taxon>Verrucomicrobiales</taxon>
        <taxon>Verrucomicrobiaceae</taxon>
        <taxon>Prosthecobacter</taxon>
    </lineage>
</organism>
<keyword evidence="1" id="KW-0732">Signal</keyword>
<dbReference type="Proteomes" id="UP000534294">
    <property type="component" value="Unassembled WGS sequence"/>
</dbReference>
<evidence type="ECO:0000313" key="3">
    <source>
        <dbReference type="Proteomes" id="UP000534294"/>
    </source>
</evidence>
<feature type="chain" id="PRO_5031144238" evidence="1">
    <location>
        <begin position="22"/>
        <end position="169"/>
    </location>
</feature>
<evidence type="ECO:0000256" key="1">
    <source>
        <dbReference type="SAM" id="SignalP"/>
    </source>
</evidence>
<protein>
    <submittedName>
        <fullName evidence="2">Uncharacterized protein</fullName>
    </submittedName>
</protein>
<proteinExistence type="predicted"/>
<feature type="signal peptide" evidence="1">
    <location>
        <begin position="1"/>
        <end position="21"/>
    </location>
</feature>
<dbReference type="AlphaFoldDB" id="A0A7W8DPU0"/>
<name>A0A7W8DPU0_9BACT</name>
<gene>
    <name evidence="2" type="ORF">HNQ64_001916</name>
</gene>
<evidence type="ECO:0000313" key="2">
    <source>
        <dbReference type="EMBL" id="MBB5037667.1"/>
    </source>
</evidence>
<dbReference type="RefSeq" id="WP_184207761.1">
    <property type="nucleotide sequence ID" value="NZ_JACHIF010000003.1"/>
</dbReference>
<dbReference type="Pfam" id="PF20420">
    <property type="entry name" value="DUF6702"/>
    <property type="match status" value="1"/>
</dbReference>